<sequence length="329" mass="37749">MKKVYIVLLNYKGIKDTLECLESLLKLDYPNFQIFVVDNTEAQHDQDLFADWAQGKPVQIDTAFENLVYPLAVKPVDHTITSQHEFLAGSFNQKIVFVKSDRNGGFSAGNNIALRHILKFGDKDSFIWLLNNDTVAKKESLSELTAFAGMEENKNTGIIGCRLVYYYTPDKIQAVGGRFNETFFISEHEGEGQPVTTAKSNFRRIDYVIGASMFVPYTFLHDVGLLSEDYFLYYEELDWTYRARKKGWSIDWCPEAIVYHKEGASIGSSYREKKSLFSEEQLFKSRRIFIKKFYTLSGKFYLSGLLLMANRIRKGNFKAAAAVAKTMYK</sequence>
<dbReference type="CDD" id="cd04186">
    <property type="entry name" value="GT_2_like_c"/>
    <property type="match status" value="1"/>
</dbReference>
<comment type="caution">
    <text evidence="4">The sequence shown here is derived from an EMBL/GenBank/DDBJ whole genome shotgun (WGS) entry which is preliminary data.</text>
</comment>
<reference evidence="5" key="1">
    <citation type="journal article" date="2019" name="Int. J. Syst. Evol. Microbiol.">
        <title>The Global Catalogue of Microorganisms (GCM) 10K type strain sequencing project: providing services to taxonomists for standard genome sequencing and annotation.</title>
        <authorList>
            <consortium name="The Broad Institute Genomics Platform"/>
            <consortium name="The Broad Institute Genome Sequencing Center for Infectious Disease"/>
            <person name="Wu L."/>
            <person name="Ma J."/>
        </authorList>
    </citation>
    <scope>NUCLEOTIDE SEQUENCE [LARGE SCALE GENOMIC DNA]</scope>
    <source>
        <strain evidence="5">KCTC 42107</strain>
    </source>
</reference>
<organism evidence="4 5">
    <name type="scientific">Flavobacterium suzhouense</name>
    <dbReference type="NCBI Taxonomy" id="1529638"/>
    <lineage>
        <taxon>Bacteria</taxon>
        <taxon>Pseudomonadati</taxon>
        <taxon>Bacteroidota</taxon>
        <taxon>Flavobacteriia</taxon>
        <taxon>Flavobacteriales</taxon>
        <taxon>Flavobacteriaceae</taxon>
        <taxon>Flavobacterium</taxon>
    </lineage>
</organism>
<evidence type="ECO:0000256" key="2">
    <source>
        <dbReference type="ARBA" id="ARBA00022676"/>
    </source>
</evidence>
<keyword evidence="3 4" id="KW-0808">Transferase</keyword>
<evidence type="ECO:0000313" key="4">
    <source>
        <dbReference type="EMBL" id="MFD2602352.1"/>
    </source>
</evidence>
<keyword evidence="5" id="KW-1185">Reference proteome</keyword>
<dbReference type="SUPFAM" id="SSF53448">
    <property type="entry name" value="Nucleotide-diphospho-sugar transferases"/>
    <property type="match status" value="1"/>
</dbReference>
<name>A0ABW5NTD4_9FLAO</name>
<protein>
    <submittedName>
        <fullName evidence="4">Glycosyltransferase family 2 protein</fullName>
        <ecNumber evidence="4">2.4.-.-</ecNumber>
    </submittedName>
</protein>
<proteinExistence type="inferred from homology"/>
<dbReference type="RefSeq" id="WP_379820816.1">
    <property type="nucleotide sequence ID" value="NZ_JBHUMD010000024.1"/>
</dbReference>
<dbReference type="EC" id="2.4.-.-" evidence="4"/>
<accession>A0ABW5NTD4</accession>
<dbReference type="Gene3D" id="3.90.550.10">
    <property type="entry name" value="Spore Coat Polysaccharide Biosynthesis Protein SpsA, Chain A"/>
    <property type="match status" value="1"/>
</dbReference>
<dbReference type="EMBL" id="JBHUMD010000024">
    <property type="protein sequence ID" value="MFD2602352.1"/>
    <property type="molecule type" value="Genomic_DNA"/>
</dbReference>
<evidence type="ECO:0000256" key="1">
    <source>
        <dbReference type="ARBA" id="ARBA00006739"/>
    </source>
</evidence>
<dbReference type="PANTHER" id="PTHR43179">
    <property type="entry name" value="RHAMNOSYLTRANSFERASE WBBL"/>
    <property type="match status" value="1"/>
</dbReference>
<dbReference type="GO" id="GO:0016757">
    <property type="term" value="F:glycosyltransferase activity"/>
    <property type="evidence" value="ECO:0007669"/>
    <property type="project" value="UniProtKB-KW"/>
</dbReference>
<dbReference type="InterPro" id="IPR029044">
    <property type="entry name" value="Nucleotide-diphossugar_trans"/>
</dbReference>
<evidence type="ECO:0000256" key="3">
    <source>
        <dbReference type="ARBA" id="ARBA00022679"/>
    </source>
</evidence>
<dbReference type="Proteomes" id="UP001597480">
    <property type="component" value="Unassembled WGS sequence"/>
</dbReference>
<comment type="similarity">
    <text evidence="1">Belongs to the glycosyltransferase 2 family.</text>
</comment>
<evidence type="ECO:0000313" key="5">
    <source>
        <dbReference type="Proteomes" id="UP001597480"/>
    </source>
</evidence>
<dbReference type="PANTHER" id="PTHR43179:SF12">
    <property type="entry name" value="GALACTOFURANOSYLTRANSFERASE GLFT2"/>
    <property type="match status" value="1"/>
</dbReference>
<gene>
    <name evidence="4" type="ORF">ACFSR3_09830</name>
</gene>
<keyword evidence="2 4" id="KW-0328">Glycosyltransferase</keyword>
<dbReference type="Pfam" id="PF13641">
    <property type="entry name" value="Glyco_tranf_2_3"/>
    <property type="match status" value="1"/>
</dbReference>